<gene>
    <name evidence="7" type="ORF">PHAECO_LOCUS9038</name>
</gene>
<comment type="subcellular location">
    <subcellularLocation>
        <location evidence="1">Cytoplasm</location>
        <location evidence="1">Cytoskeleton</location>
    </subcellularLocation>
</comment>
<dbReference type="EMBL" id="OU896711">
    <property type="protein sequence ID" value="CAH1169924.1"/>
    <property type="molecule type" value="Genomic_DNA"/>
</dbReference>
<evidence type="ECO:0000256" key="4">
    <source>
        <dbReference type="ARBA" id="ARBA00022490"/>
    </source>
</evidence>
<keyword evidence="5" id="KW-0206">Cytoskeleton</keyword>
<dbReference type="InterPro" id="IPR027777">
    <property type="entry name" value="DCTN6"/>
</dbReference>
<keyword evidence="8" id="KW-1185">Reference proteome</keyword>
<dbReference type="InterPro" id="IPR011004">
    <property type="entry name" value="Trimer_LpxA-like_sf"/>
</dbReference>
<dbReference type="GO" id="GO:0005869">
    <property type="term" value="C:dynactin complex"/>
    <property type="evidence" value="ECO:0007669"/>
    <property type="project" value="InterPro"/>
</dbReference>
<evidence type="ECO:0000256" key="5">
    <source>
        <dbReference type="ARBA" id="ARBA00023212"/>
    </source>
</evidence>
<keyword evidence="4" id="KW-0963">Cytoplasm</keyword>
<evidence type="ECO:0000256" key="1">
    <source>
        <dbReference type="ARBA" id="ARBA00004245"/>
    </source>
</evidence>
<proteinExistence type="inferred from homology"/>
<dbReference type="GO" id="GO:0007052">
    <property type="term" value="P:mitotic spindle organization"/>
    <property type="evidence" value="ECO:0007669"/>
    <property type="project" value="TreeGrafter"/>
</dbReference>
<dbReference type="PANTHER" id="PTHR13072:SF0">
    <property type="entry name" value="DYNACTIN SUBUNIT 6"/>
    <property type="match status" value="1"/>
</dbReference>
<dbReference type="CDD" id="cd04646">
    <property type="entry name" value="LbH_Dynactin_6"/>
    <property type="match status" value="1"/>
</dbReference>
<dbReference type="PANTHER" id="PTHR13072">
    <property type="entry name" value="DYNACTIN 6"/>
    <property type="match status" value="1"/>
</dbReference>
<dbReference type="SUPFAM" id="SSF51161">
    <property type="entry name" value="Trimeric LpxA-like enzymes"/>
    <property type="match status" value="1"/>
</dbReference>
<evidence type="ECO:0000313" key="8">
    <source>
        <dbReference type="Proteomes" id="UP001153737"/>
    </source>
</evidence>
<reference evidence="7" key="1">
    <citation type="submission" date="2022-01" db="EMBL/GenBank/DDBJ databases">
        <authorList>
            <person name="King R."/>
        </authorList>
    </citation>
    <scope>NUCLEOTIDE SEQUENCE</scope>
</reference>
<evidence type="ECO:0000313" key="7">
    <source>
        <dbReference type="EMBL" id="CAH1169924.1"/>
    </source>
</evidence>
<dbReference type="OrthoDB" id="2420415at2759"/>
<dbReference type="AlphaFoldDB" id="A0A9P0DS23"/>
<comment type="function">
    <text evidence="6">Part of the dynactin complex that activates the molecular motor dynein for ultra-processive transport along microtubules.</text>
</comment>
<dbReference type="Proteomes" id="UP001153737">
    <property type="component" value="Chromosome 5"/>
</dbReference>
<comment type="similarity">
    <text evidence="2">Belongs to the dynactin subunits 5/6 family. Dynactin subunit 6 subfamily.</text>
</comment>
<name>A0A9P0DS23_PHACE</name>
<dbReference type="GO" id="GO:0070840">
    <property type="term" value="F:dynein complex binding"/>
    <property type="evidence" value="ECO:0007669"/>
    <property type="project" value="TreeGrafter"/>
</dbReference>
<accession>A0A9P0DS23</accession>
<protein>
    <recommendedName>
        <fullName evidence="3">Dynactin subunit 6</fullName>
    </recommendedName>
</protein>
<reference evidence="7" key="2">
    <citation type="submission" date="2022-10" db="EMBL/GenBank/DDBJ databases">
        <authorList>
            <consortium name="ENA_rothamsted_submissions"/>
            <consortium name="culmorum"/>
            <person name="King R."/>
        </authorList>
    </citation>
    <scope>NUCLEOTIDE SEQUENCE</scope>
</reference>
<organism evidence="7 8">
    <name type="scientific">Phaedon cochleariae</name>
    <name type="common">Mustard beetle</name>
    <dbReference type="NCBI Taxonomy" id="80249"/>
    <lineage>
        <taxon>Eukaryota</taxon>
        <taxon>Metazoa</taxon>
        <taxon>Ecdysozoa</taxon>
        <taxon>Arthropoda</taxon>
        <taxon>Hexapoda</taxon>
        <taxon>Insecta</taxon>
        <taxon>Pterygota</taxon>
        <taxon>Neoptera</taxon>
        <taxon>Endopterygota</taxon>
        <taxon>Coleoptera</taxon>
        <taxon>Polyphaga</taxon>
        <taxon>Cucujiformia</taxon>
        <taxon>Chrysomeloidea</taxon>
        <taxon>Chrysomelidae</taxon>
        <taxon>Chrysomelinae</taxon>
        <taxon>Chrysomelini</taxon>
        <taxon>Phaedon</taxon>
    </lineage>
</organism>
<evidence type="ECO:0000256" key="3">
    <source>
        <dbReference type="ARBA" id="ARBA00016573"/>
    </source>
</evidence>
<evidence type="ECO:0000256" key="2">
    <source>
        <dbReference type="ARBA" id="ARBA00007719"/>
    </source>
</evidence>
<evidence type="ECO:0000256" key="6">
    <source>
        <dbReference type="ARBA" id="ARBA00034687"/>
    </source>
</evidence>
<sequence>MGLILLDSLPLHRIPCYGLKINMSRNSIKILPGALVCEESKLRGDITIGSGTIVHPRASIIAEAGPIIIGEYCLIEEQVRIVHRLPFDQRNKENSTPVLLIGSHNVFEVDCNVESPKIGSNNVFEAKCFVGNRVTVSDGCIIGAGCRLTEEQTLKDKMIIYGSRCQMREGLDKPQPQTLQIETLTKMLPNYHHIKKSNKKN</sequence>
<dbReference type="Gene3D" id="2.160.10.10">
    <property type="entry name" value="Hexapeptide repeat proteins"/>
    <property type="match status" value="1"/>
</dbReference>